<dbReference type="CDD" id="cd02869">
    <property type="entry name" value="PseudoU_synth_RluA_like"/>
    <property type="match status" value="1"/>
</dbReference>
<dbReference type="STRING" id="1304284.L21TH_0344"/>
<dbReference type="InterPro" id="IPR036986">
    <property type="entry name" value="S4_RNA-bd_sf"/>
</dbReference>
<dbReference type="InterPro" id="IPR006145">
    <property type="entry name" value="PsdUridine_synth_RsuA/RluA"/>
</dbReference>
<dbReference type="GO" id="GO:0016829">
    <property type="term" value="F:lyase activity"/>
    <property type="evidence" value="ECO:0007669"/>
    <property type="project" value="UniProtKB-KW"/>
</dbReference>
<dbReference type="EC" id="5.4.99.-" evidence="6"/>
<accession>R1CH31</accession>
<evidence type="ECO:0000256" key="4">
    <source>
        <dbReference type="PIRSR" id="PIRSR606225-1"/>
    </source>
</evidence>
<evidence type="ECO:0000256" key="6">
    <source>
        <dbReference type="RuleBase" id="RU362028"/>
    </source>
</evidence>
<dbReference type="Gene3D" id="3.30.2350.10">
    <property type="entry name" value="Pseudouridine synthase"/>
    <property type="match status" value="1"/>
</dbReference>
<dbReference type="InterPro" id="IPR002942">
    <property type="entry name" value="S4_RNA-bd"/>
</dbReference>
<evidence type="ECO:0000256" key="2">
    <source>
        <dbReference type="ARBA" id="ARBA00010876"/>
    </source>
</evidence>
<evidence type="ECO:0000313" key="9">
    <source>
        <dbReference type="Proteomes" id="UP000013378"/>
    </source>
</evidence>
<evidence type="ECO:0000256" key="1">
    <source>
        <dbReference type="ARBA" id="ARBA00000073"/>
    </source>
</evidence>
<keyword evidence="3 6" id="KW-0413">Isomerase</keyword>
<dbReference type="SUPFAM" id="SSF55120">
    <property type="entry name" value="Pseudouridine synthase"/>
    <property type="match status" value="1"/>
</dbReference>
<name>R1CH31_9FIRM</name>
<organism evidence="8 9">
    <name type="scientific">Caldisalinibacter kiritimatiensis</name>
    <dbReference type="NCBI Taxonomy" id="1304284"/>
    <lineage>
        <taxon>Bacteria</taxon>
        <taxon>Bacillati</taxon>
        <taxon>Bacillota</taxon>
        <taxon>Tissierellia</taxon>
        <taxon>Tissierellales</taxon>
        <taxon>Thermohalobacteraceae</taxon>
        <taxon>Caldisalinibacter</taxon>
    </lineage>
</organism>
<keyword evidence="5" id="KW-0694">RNA-binding</keyword>
<dbReference type="AlphaFoldDB" id="R1CH31"/>
<dbReference type="InterPro" id="IPR020103">
    <property type="entry name" value="PsdUridine_synth_cat_dom_sf"/>
</dbReference>
<dbReference type="GO" id="GO:0003723">
    <property type="term" value="F:RNA binding"/>
    <property type="evidence" value="ECO:0007669"/>
    <property type="project" value="UniProtKB-KW"/>
</dbReference>
<dbReference type="PROSITE" id="PS01129">
    <property type="entry name" value="PSI_RLU"/>
    <property type="match status" value="1"/>
</dbReference>
<evidence type="ECO:0000313" key="8">
    <source>
        <dbReference type="EMBL" id="EOD01605.1"/>
    </source>
</evidence>
<dbReference type="Pfam" id="PF00849">
    <property type="entry name" value="PseudoU_synth_2"/>
    <property type="match status" value="1"/>
</dbReference>
<dbReference type="SMART" id="SM00363">
    <property type="entry name" value="S4"/>
    <property type="match status" value="1"/>
</dbReference>
<proteinExistence type="inferred from homology"/>
<keyword evidence="9" id="KW-1185">Reference proteome</keyword>
<dbReference type="GO" id="GO:0120159">
    <property type="term" value="F:rRNA pseudouridine synthase activity"/>
    <property type="evidence" value="ECO:0007669"/>
    <property type="project" value="UniProtKB-ARBA"/>
</dbReference>
<reference evidence="8 9" key="1">
    <citation type="journal article" date="2015" name="Geomicrobiol. J.">
        <title>Caldisalinibacter kiritimatiensis gen. nov., sp. nov., a moderately thermohalophilic thiosulfate-reducing bacterium from a hypersaline microbial mat.</title>
        <authorList>
            <person name="Ben Hania W."/>
            <person name="Joseph M."/>
            <person name="Fiebig A."/>
            <person name="Bunk B."/>
            <person name="Klenk H.-P."/>
            <person name="Fardeau M.-L."/>
            <person name="Spring S."/>
        </authorList>
    </citation>
    <scope>NUCLEOTIDE SEQUENCE [LARGE SCALE GENOMIC DNA]</scope>
    <source>
        <strain evidence="8 9">L21-TH-D2</strain>
    </source>
</reference>
<protein>
    <recommendedName>
        <fullName evidence="6">Pseudouridine synthase</fullName>
        <ecNumber evidence="6">5.4.99.-</ecNumber>
    </recommendedName>
</protein>
<dbReference type="GO" id="GO:0000455">
    <property type="term" value="P:enzyme-directed rRNA pseudouridine synthesis"/>
    <property type="evidence" value="ECO:0007669"/>
    <property type="project" value="UniProtKB-ARBA"/>
</dbReference>
<evidence type="ECO:0000256" key="5">
    <source>
        <dbReference type="PROSITE-ProRule" id="PRU00182"/>
    </source>
</evidence>
<dbReference type="SUPFAM" id="SSF55174">
    <property type="entry name" value="Alpha-L RNA-binding motif"/>
    <property type="match status" value="1"/>
</dbReference>
<comment type="catalytic activity">
    <reaction evidence="1 6">
        <text>a uridine in RNA = a pseudouridine in RNA</text>
        <dbReference type="Rhea" id="RHEA:48348"/>
        <dbReference type="Rhea" id="RHEA-COMP:12068"/>
        <dbReference type="Rhea" id="RHEA-COMP:12069"/>
        <dbReference type="ChEBI" id="CHEBI:65314"/>
        <dbReference type="ChEBI" id="CHEBI:65315"/>
    </reaction>
</comment>
<dbReference type="PANTHER" id="PTHR21600:SF83">
    <property type="entry name" value="PSEUDOURIDYLATE SYNTHASE RPUSD4, MITOCHONDRIAL"/>
    <property type="match status" value="1"/>
</dbReference>
<comment type="similarity">
    <text evidence="2 6">Belongs to the pseudouridine synthase RluA family.</text>
</comment>
<gene>
    <name evidence="8" type="ORF">L21TH_0344</name>
</gene>
<dbReference type="OrthoDB" id="9807829at2"/>
<dbReference type="InterPro" id="IPR006224">
    <property type="entry name" value="PsdUridine_synth_RluA-like_CS"/>
</dbReference>
<feature type="active site" evidence="4">
    <location>
        <position position="146"/>
    </location>
</feature>
<dbReference type="EMBL" id="ARZA01000047">
    <property type="protein sequence ID" value="EOD01605.1"/>
    <property type="molecule type" value="Genomic_DNA"/>
</dbReference>
<dbReference type="Proteomes" id="UP000013378">
    <property type="component" value="Unassembled WGS sequence"/>
</dbReference>
<dbReference type="InterPro" id="IPR050188">
    <property type="entry name" value="RluA_PseudoU_synthase"/>
</dbReference>
<dbReference type="InterPro" id="IPR006225">
    <property type="entry name" value="PsdUridine_synth_RluC/D"/>
</dbReference>
<dbReference type="PANTHER" id="PTHR21600">
    <property type="entry name" value="MITOCHONDRIAL RNA PSEUDOURIDINE SYNTHASE"/>
    <property type="match status" value="1"/>
</dbReference>
<comment type="caution">
    <text evidence="8">The sequence shown here is derived from an EMBL/GenBank/DDBJ whole genome shotgun (WGS) entry which is preliminary data.</text>
</comment>
<feature type="domain" description="RNA-binding S4" evidence="7">
    <location>
        <begin position="13"/>
        <end position="77"/>
    </location>
</feature>
<sequence length="321" mass="37403">MKEILINKNEANQRIDKFLKKYFKEASMGFIFKMLRKKRIKLNGKKAKPKDIIKEGDKLQLYLAEETITKFKGKNEIVEVPVSFDIVYEDENIILINKPKGILSHSSSNENKNTIVKQLISYLHKKGEYDPEKEKTFVPAICNRLDRNTSGIIIGAKNYKSLQIMNEVIRKGGLKKYYITLVKNKLNQNKEIQGYLIKDRYANRVKIINKKIKGAKKIHTSINVIKNNNDFTLLEIDLITGRTHQIRAHLASIGYPIIGDYKYGNEKINELFKDQYKLSSQFLHAYKIVFKGLPQEFKYLNNKEFKADMPKILHNIVNDVF</sequence>
<dbReference type="CDD" id="cd00165">
    <property type="entry name" value="S4"/>
    <property type="match status" value="1"/>
</dbReference>
<comment type="function">
    <text evidence="6">Responsible for synthesis of pseudouridine from uracil.</text>
</comment>
<dbReference type="PATRIC" id="fig|1304284.3.peg.339"/>
<keyword evidence="8" id="KW-0456">Lyase</keyword>
<dbReference type="PROSITE" id="PS50889">
    <property type="entry name" value="S4"/>
    <property type="match status" value="1"/>
</dbReference>
<dbReference type="NCBIfam" id="TIGR00005">
    <property type="entry name" value="rluA_subfam"/>
    <property type="match status" value="1"/>
</dbReference>
<dbReference type="Pfam" id="PF01479">
    <property type="entry name" value="S4"/>
    <property type="match status" value="1"/>
</dbReference>
<dbReference type="Gene3D" id="3.10.290.10">
    <property type="entry name" value="RNA-binding S4 domain"/>
    <property type="match status" value="1"/>
</dbReference>
<evidence type="ECO:0000259" key="7">
    <source>
        <dbReference type="SMART" id="SM00363"/>
    </source>
</evidence>
<dbReference type="eggNOG" id="COG0564">
    <property type="taxonomic scope" value="Bacteria"/>
</dbReference>
<evidence type="ECO:0000256" key="3">
    <source>
        <dbReference type="ARBA" id="ARBA00023235"/>
    </source>
</evidence>